<accession>A0A6A4S7F9</accession>
<dbReference type="EMBL" id="VEVO01000018">
    <property type="protein sequence ID" value="KAF0027031.1"/>
    <property type="molecule type" value="Genomic_DNA"/>
</dbReference>
<gene>
    <name evidence="1" type="ORF">F2P81_019772</name>
</gene>
<dbReference type="AlphaFoldDB" id="A0A6A4S7F9"/>
<reference evidence="1 2" key="1">
    <citation type="submission" date="2019-06" db="EMBL/GenBank/DDBJ databases">
        <title>Draft genomes of female and male turbot (Scophthalmus maximus).</title>
        <authorList>
            <person name="Xu H."/>
            <person name="Xu X.-W."/>
            <person name="Shao C."/>
            <person name="Chen S."/>
        </authorList>
    </citation>
    <scope>NUCLEOTIDE SEQUENCE [LARGE SCALE GENOMIC DNA]</scope>
    <source>
        <strain evidence="1">Ysfricsl-2016a</strain>
        <tissue evidence="1">Blood</tissue>
    </source>
</reference>
<comment type="caution">
    <text evidence="1">The sequence shown here is derived from an EMBL/GenBank/DDBJ whole genome shotgun (WGS) entry which is preliminary data.</text>
</comment>
<organism evidence="1 2">
    <name type="scientific">Scophthalmus maximus</name>
    <name type="common">Turbot</name>
    <name type="synonym">Psetta maxima</name>
    <dbReference type="NCBI Taxonomy" id="52904"/>
    <lineage>
        <taxon>Eukaryota</taxon>
        <taxon>Metazoa</taxon>
        <taxon>Chordata</taxon>
        <taxon>Craniata</taxon>
        <taxon>Vertebrata</taxon>
        <taxon>Euteleostomi</taxon>
        <taxon>Actinopterygii</taxon>
        <taxon>Neopterygii</taxon>
        <taxon>Teleostei</taxon>
        <taxon>Neoteleostei</taxon>
        <taxon>Acanthomorphata</taxon>
        <taxon>Carangaria</taxon>
        <taxon>Pleuronectiformes</taxon>
        <taxon>Pleuronectoidei</taxon>
        <taxon>Scophthalmidae</taxon>
        <taxon>Scophthalmus</taxon>
    </lineage>
</organism>
<evidence type="ECO:0000313" key="1">
    <source>
        <dbReference type="EMBL" id="KAF0027031.1"/>
    </source>
</evidence>
<name>A0A6A4S7F9_SCOMX</name>
<protein>
    <submittedName>
        <fullName evidence="1">Uncharacterized protein</fullName>
    </submittedName>
</protein>
<evidence type="ECO:0000313" key="2">
    <source>
        <dbReference type="Proteomes" id="UP000438429"/>
    </source>
</evidence>
<proteinExistence type="predicted"/>
<dbReference type="Proteomes" id="UP000438429">
    <property type="component" value="Unassembled WGS sequence"/>
</dbReference>
<sequence>MGCVVIDVSPGRTVRDLSIGKLLMWDVLEIIRDVLQLQRMWRAKKLRCAPIRCAGWRGPARPEAAPFGSDCVAPVRRGERSAVVQTFTLDRMNEEDEHRRVIRAGHQTLMIRHLC</sequence>